<reference evidence="1" key="1">
    <citation type="submission" date="2023-05" db="EMBL/GenBank/DDBJ databases">
        <title>Nepenthes gracilis genome sequencing.</title>
        <authorList>
            <person name="Fukushima K."/>
        </authorList>
    </citation>
    <scope>NUCLEOTIDE SEQUENCE</scope>
    <source>
        <strain evidence="1">SING2019-196</strain>
    </source>
</reference>
<sequence length="98" mass="11558">MFLNLNQKLVMMMMFFRKSQVFVTARESKVTEENEFNYVAYSFDFQQLHDLNLQNAEFSSIEKQNLDSGICSPVQLQPSESQIHIYDRVADFSSKFTR</sequence>
<evidence type="ECO:0000313" key="1">
    <source>
        <dbReference type="EMBL" id="GMH09820.1"/>
    </source>
</evidence>
<comment type="caution">
    <text evidence="1">The sequence shown here is derived from an EMBL/GenBank/DDBJ whole genome shotgun (WGS) entry which is preliminary data.</text>
</comment>
<dbReference type="AlphaFoldDB" id="A0AAD3SFJ4"/>
<accession>A0AAD3SFJ4</accession>
<organism evidence="1 2">
    <name type="scientific">Nepenthes gracilis</name>
    <name type="common">Slender pitcher plant</name>
    <dbReference type="NCBI Taxonomy" id="150966"/>
    <lineage>
        <taxon>Eukaryota</taxon>
        <taxon>Viridiplantae</taxon>
        <taxon>Streptophyta</taxon>
        <taxon>Embryophyta</taxon>
        <taxon>Tracheophyta</taxon>
        <taxon>Spermatophyta</taxon>
        <taxon>Magnoliopsida</taxon>
        <taxon>eudicotyledons</taxon>
        <taxon>Gunneridae</taxon>
        <taxon>Pentapetalae</taxon>
        <taxon>Caryophyllales</taxon>
        <taxon>Nepenthaceae</taxon>
        <taxon>Nepenthes</taxon>
    </lineage>
</organism>
<dbReference type="EMBL" id="BSYO01000009">
    <property type="protein sequence ID" value="GMH09820.1"/>
    <property type="molecule type" value="Genomic_DNA"/>
</dbReference>
<gene>
    <name evidence="1" type="ORF">Nepgr_011661</name>
</gene>
<keyword evidence="2" id="KW-1185">Reference proteome</keyword>
<name>A0AAD3SFJ4_NEPGR</name>
<protein>
    <submittedName>
        <fullName evidence="1">Uncharacterized protein</fullName>
    </submittedName>
</protein>
<dbReference type="Proteomes" id="UP001279734">
    <property type="component" value="Unassembled WGS sequence"/>
</dbReference>
<evidence type="ECO:0000313" key="2">
    <source>
        <dbReference type="Proteomes" id="UP001279734"/>
    </source>
</evidence>
<proteinExistence type="predicted"/>